<evidence type="ECO:0000313" key="11">
    <source>
        <dbReference type="EMBL" id="KZP00188.1"/>
    </source>
</evidence>
<dbReference type="GO" id="GO:0008250">
    <property type="term" value="C:oligosaccharyltransferase complex"/>
    <property type="evidence" value="ECO:0007669"/>
    <property type="project" value="UniProtKB-UniRule"/>
</dbReference>
<evidence type="ECO:0000256" key="8">
    <source>
        <dbReference type="ARBA" id="ARBA00022989"/>
    </source>
</evidence>
<evidence type="ECO:0000256" key="1">
    <source>
        <dbReference type="ARBA" id="ARBA00002791"/>
    </source>
</evidence>
<dbReference type="GO" id="GO:0016740">
    <property type="term" value="F:transferase activity"/>
    <property type="evidence" value="ECO:0007669"/>
    <property type="project" value="UniProtKB-KW"/>
</dbReference>
<evidence type="ECO:0000256" key="5">
    <source>
        <dbReference type="ARBA" id="ARBA00022692"/>
    </source>
</evidence>
<dbReference type="STRING" id="1330018.A0A167QSA7"/>
<feature type="transmembrane region" description="Helical" evidence="10">
    <location>
        <begin position="464"/>
        <end position="481"/>
    </location>
</feature>
<feature type="chain" id="PRO_5007749282" description="Dolichyl-diphosphooligosaccharide--protein glycosyltransferase subunit 1" evidence="10">
    <location>
        <begin position="17"/>
        <end position="490"/>
    </location>
</feature>
<reference evidence="11 12" key="1">
    <citation type="journal article" date="2016" name="Mol. Biol. Evol.">
        <title>Comparative Genomics of Early-Diverging Mushroom-Forming Fungi Provides Insights into the Origins of Lignocellulose Decay Capabilities.</title>
        <authorList>
            <person name="Nagy L.G."/>
            <person name="Riley R."/>
            <person name="Tritt A."/>
            <person name="Adam C."/>
            <person name="Daum C."/>
            <person name="Floudas D."/>
            <person name="Sun H."/>
            <person name="Yadav J.S."/>
            <person name="Pangilinan J."/>
            <person name="Larsson K.H."/>
            <person name="Matsuura K."/>
            <person name="Barry K."/>
            <person name="Labutti K."/>
            <person name="Kuo R."/>
            <person name="Ohm R.A."/>
            <person name="Bhattacharya S.S."/>
            <person name="Shirouzu T."/>
            <person name="Yoshinaga Y."/>
            <person name="Martin F.M."/>
            <person name="Grigoriev I.V."/>
            <person name="Hibbett D.S."/>
        </authorList>
    </citation>
    <scope>NUCLEOTIDE SEQUENCE [LARGE SCALE GENOMIC DNA]</scope>
    <source>
        <strain evidence="11 12">TUFC12733</strain>
    </source>
</reference>
<dbReference type="PANTHER" id="PTHR21049:SF0">
    <property type="entry name" value="DOLICHYL-DIPHOSPHOOLIGOSACCHARIDE--PROTEIN GLYCOSYLTRANSFERASE SUBUNIT 1"/>
    <property type="match status" value="1"/>
</dbReference>
<keyword evidence="8 10" id="KW-1133">Transmembrane helix</keyword>
<keyword evidence="6 10" id="KW-0732">Signal</keyword>
<accession>A0A167QSA7</accession>
<dbReference type="EMBL" id="KV417270">
    <property type="protein sequence ID" value="KZP00188.1"/>
    <property type="molecule type" value="Genomic_DNA"/>
</dbReference>
<gene>
    <name evidence="11" type="ORF">CALVIDRAFT_510229</name>
</gene>
<protein>
    <recommendedName>
        <fullName evidence="10">Dolichyl-diphosphooligosaccharide--protein glycosyltransferase subunit 1</fullName>
    </recommendedName>
</protein>
<dbReference type="OrthoDB" id="310030at2759"/>
<dbReference type="AlphaFoldDB" id="A0A167QSA7"/>
<comment type="pathway">
    <text evidence="3 10">Protein modification; protein glycosylation.</text>
</comment>
<comment type="subunit">
    <text evidence="10">Component of the oligosaccharyltransferase (OST) complex.</text>
</comment>
<keyword evidence="11" id="KW-0808">Transferase</keyword>
<dbReference type="Pfam" id="PF04597">
    <property type="entry name" value="Ribophorin_I"/>
    <property type="match status" value="1"/>
</dbReference>
<evidence type="ECO:0000256" key="7">
    <source>
        <dbReference type="ARBA" id="ARBA00022824"/>
    </source>
</evidence>
<keyword evidence="12" id="KW-1185">Reference proteome</keyword>
<evidence type="ECO:0000256" key="2">
    <source>
        <dbReference type="ARBA" id="ARBA00004115"/>
    </source>
</evidence>
<organism evidence="11 12">
    <name type="scientific">Calocera viscosa (strain TUFC12733)</name>
    <dbReference type="NCBI Taxonomy" id="1330018"/>
    <lineage>
        <taxon>Eukaryota</taxon>
        <taxon>Fungi</taxon>
        <taxon>Dikarya</taxon>
        <taxon>Basidiomycota</taxon>
        <taxon>Agaricomycotina</taxon>
        <taxon>Dacrymycetes</taxon>
        <taxon>Dacrymycetales</taxon>
        <taxon>Dacrymycetaceae</taxon>
        <taxon>Calocera</taxon>
    </lineage>
</organism>
<dbReference type="GO" id="GO:0018279">
    <property type="term" value="P:protein N-linked glycosylation via asparagine"/>
    <property type="evidence" value="ECO:0007669"/>
    <property type="project" value="TreeGrafter"/>
</dbReference>
<proteinExistence type="inferred from homology"/>
<keyword evidence="9 10" id="KW-0472">Membrane</keyword>
<evidence type="ECO:0000256" key="9">
    <source>
        <dbReference type="ARBA" id="ARBA00023136"/>
    </source>
</evidence>
<evidence type="ECO:0000256" key="6">
    <source>
        <dbReference type="ARBA" id="ARBA00022729"/>
    </source>
</evidence>
<evidence type="ECO:0000313" key="12">
    <source>
        <dbReference type="Proteomes" id="UP000076738"/>
    </source>
</evidence>
<dbReference type="Proteomes" id="UP000076738">
    <property type="component" value="Unassembled WGS sequence"/>
</dbReference>
<keyword evidence="5 10" id="KW-0812">Transmembrane</keyword>
<name>A0A167QSA7_CALVF</name>
<sequence>MRTQLHLLLLAAVAAAVDLWPTHQRIAPSFVNTDVVRTVELSSQAYVKASYSIESQSDVDNDVFYLTLSEEEENVTGWIEAKAKGATGGLEVKRLGQHAESLAYLYAIKLAKPLPKGESLTLLVDSVQSHATYPKPAFATQHDSHFRVYEADGIVLSPYETTSQRLRVKAPTPNVRSYHIPSALEALAKDEPAVKSGATVTFGPFKSQPPTATKDFDHKPYRVSIDFEMNIPALTVVSLKRTAEVSHWGANLNIQDEYVVRNDAPELKGQFSRLDFQMSQHARRMSPVIIPALSLQLPSGAHSVYYFDIVGNVSTSAFRPAPKAAGRAARLGPQNAQLDLKPRYPLMGGWNYTFTVGWDAPLGDSGRWDEVNGRWILAVPFLTPLPATPIDQADVRIILPEGATDITVHPPFDVALMERSTHITYLDTIGRPAFDFHAQKLTEKHDGFIYITYKVPTAAHLQKPLAVTVASLIIFSVMWTLKRVDMTIKK</sequence>
<feature type="signal peptide" evidence="10">
    <location>
        <begin position="1"/>
        <end position="16"/>
    </location>
</feature>
<evidence type="ECO:0000256" key="10">
    <source>
        <dbReference type="RuleBase" id="RU361143"/>
    </source>
</evidence>
<dbReference type="InterPro" id="IPR007676">
    <property type="entry name" value="Ribophorin_I"/>
</dbReference>
<evidence type="ECO:0000256" key="4">
    <source>
        <dbReference type="ARBA" id="ARBA00008905"/>
    </source>
</evidence>
<dbReference type="UniPathway" id="UPA00378"/>
<comment type="function">
    <text evidence="1 10">Subunit of the oligosaccharyl transferase (OST) complex that catalyzes the initial transfer of a defined glycan (Glc(3)Man(9)GlcNAc(2) in eukaryotes) from the lipid carrier dolichol-pyrophosphate to an asparagine residue within an Asn-X-Ser/Thr consensus motif in nascent polypeptide chains, the first step in protein N-glycosylation. N-glycosylation occurs cotranslationally and the complex associates with the Sec61 complex at the channel-forming translocon complex that mediates protein translocation across the endoplasmic reticulum (ER). All subunits are required for a maximal enzyme activity.</text>
</comment>
<dbReference type="PANTHER" id="PTHR21049">
    <property type="entry name" value="RIBOPHORIN I"/>
    <property type="match status" value="1"/>
</dbReference>
<comment type="subcellular location">
    <subcellularLocation>
        <location evidence="2 10">Endoplasmic reticulum membrane</location>
        <topology evidence="2 10">Single-pass type I membrane protein</topology>
    </subcellularLocation>
</comment>
<evidence type="ECO:0000256" key="3">
    <source>
        <dbReference type="ARBA" id="ARBA00004922"/>
    </source>
</evidence>
<comment type="similarity">
    <text evidence="4 10">Belongs to the OST1 family.</text>
</comment>
<keyword evidence="7 10" id="KW-0256">Endoplasmic reticulum</keyword>